<name>F0ZLG4_DICPU</name>
<dbReference type="Proteomes" id="UP000001064">
    <property type="component" value="Unassembled WGS sequence"/>
</dbReference>
<feature type="domain" description="Carrier" evidence="1">
    <location>
        <begin position="28"/>
        <end position="71"/>
    </location>
</feature>
<dbReference type="VEuPathDB" id="AmoebaDB:DICPUDRAFT_152475"/>
<dbReference type="SUPFAM" id="SSF47336">
    <property type="entry name" value="ACP-like"/>
    <property type="match status" value="1"/>
</dbReference>
<reference evidence="3" key="1">
    <citation type="journal article" date="2011" name="Genome Biol.">
        <title>Comparative genomics of the social amoebae Dictyostelium discoideum and Dictyostelium purpureum.</title>
        <authorList>
            <consortium name="US DOE Joint Genome Institute (JGI-PGF)"/>
            <person name="Sucgang R."/>
            <person name="Kuo A."/>
            <person name="Tian X."/>
            <person name="Salerno W."/>
            <person name="Parikh A."/>
            <person name="Feasley C.L."/>
            <person name="Dalin E."/>
            <person name="Tu H."/>
            <person name="Huang E."/>
            <person name="Barry K."/>
            <person name="Lindquist E."/>
            <person name="Shapiro H."/>
            <person name="Bruce D."/>
            <person name="Schmutz J."/>
            <person name="Salamov A."/>
            <person name="Fey P."/>
            <person name="Gaudet P."/>
            <person name="Anjard C."/>
            <person name="Babu M.M."/>
            <person name="Basu S."/>
            <person name="Bushmanova Y."/>
            <person name="van der Wel H."/>
            <person name="Katoh-Kurasawa M."/>
            <person name="Dinh C."/>
            <person name="Coutinho P.M."/>
            <person name="Saito T."/>
            <person name="Elias M."/>
            <person name="Schaap P."/>
            <person name="Kay R.R."/>
            <person name="Henrissat B."/>
            <person name="Eichinger L."/>
            <person name="Rivero F."/>
            <person name="Putnam N.H."/>
            <person name="West C.M."/>
            <person name="Loomis W.F."/>
            <person name="Chisholm R.L."/>
            <person name="Shaulsky G."/>
            <person name="Strassmann J.E."/>
            <person name="Queller D.C."/>
            <person name="Kuspa A."/>
            <person name="Grigoriev I.V."/>
        </authorList>
    </citation>
    <scope>NUCLEOTIDE SEQUENCE [LARGE SCALE GENOMIC DNA]</scope>
    <source>
        <strain evidence="3">QSDP1</strain>
    </source>
</reference>
<evidence type="ECO:0000259" key="1">
    <source>
        <dbReference type="Pfam" id="PF00550"/>
    </source>
</evidence>
<sequence>MGISKEEVKGKIIEFLQSRGVYSVDVGNQVLVDFGLGSITLIELGQILEGAYDKEISFEEFSTKTVDELAESISS</sequence>
<organism evidence="2 3">
    <name type="scientific">Dictyostelium purpureum</name>
    <name type="common">Slime mold</name>
    <dbReference type="NCBI Taxonomy" id="5786"/>
    <lineage>
        <taxon>Eukaryota</taxon>
        <taxon>Amoebozoa</taxon>
        <taxon>Evosea</taxon>
        <taxon>Eumycetozoa</taxon>
        <taxon>Dictyostelia</taxon>
        <taxon>Dictyosteliales</taxon>
        <taxon>Dictyosteliaceae</taxon>
        <taxon>Dictyostelium</taxon>
    </lineage>
</organism>
<dbReference type="InParanoid" id="F0ZLG4"/>
<dbReference type="RefSeq" id="XP_003288254.1">
    <property type="nucleotide sequence ID" value="XM_003288206.1"/>
</dbReference>
<keyword evidence="3" id="KW-1185">Reference proteome</keyword>
<proteinExistence type="predicted"/>
<dbReference type="AlphaFoldDB" id="F0ZLG4"/>
<dbReference type="EMBL" id="GL871067">
    <property type="protein sequence ID" value="EGC35216.1"/>
    <property type="molecule type" value="Genomic_DNA"/>
</dbReference>
<gene>
    <name evidence="2" type="ORF">DICPUDRAFT_152475</name>
</gene>
<protein>
    <recommendedName>
        <fullName evidence="1">Carrier domain-containing protein</fullName>
    </recommendedName>
</protein>
<dbReference type="InterPro" id="IPR036736">
    <property type="entry name" value="ACP-like_sf"/>
</dbReference>
<evidence type="ECO:0000313" key="2">
    <source>
        <dbReference type="EMBL" id="EGC35216.1"/>
    </source>
</evidence>
<accession>F0ZLG4</accession>
<dbReference type="Gene3D" id="1.10.1200.10">
    <property type="entry name" value="ACP-like"/>
    <property type="match status" value="1"/>
</dbReference>
<dbReference type="GeneID" id="10501684"/>
<dbReference type="Pfam" id="PF00550">
    <property type="entry name" value="PP-binding"/>
    <property type="match status" value="1"/>
</dbReference>
<dbReference type="KEGG" id="dpp:DICPUDRAFT_152475"/>
<dbReference type="InterPro" id="IPR009081">
    <property type="entry name" value="PP-bd_ACP"/>
</dbReference>
<evidence type="ECO:0000313" key="3">
    <source>
        <dbReference type="Proteomes" id="UP000001064"/>
    </source>
</evidence>